<dbReference type="PANTHER" id="PTHR11748:SF111">
    <property type="entry name" value="D-LACTATE DEHYDROGENASE, MITOCHONDRIAL-RELATED"/>
    <property type="match status" value="1"/>
</dbReference>
<evidence type="ECO:0000256" key="1">
    <source>
        <dbReference type="ARBA" id="ARBA00001974"/>
    </source>
</evidence>
<dbReference type="Gene3D" id="3.30.70.2740">
    <property type="match status" value="1"/>
</dbReference>
<evidence type="ECO:0000256" key="8">
    <source>
        <dbReference type="ARBA" id="ARBA00023128"/>
    </source>
</evidence>
<dbReference type="InterPro" id="IPR006094">
    <property type="entry name" value="Oxid_FAD_bind_N"/>
</dbReference>
<proteinExistence type="inferred from homology"/>
<dbReference type="FunFam" id="1.10.45.10:FF:000001">
    <property type="entry name" value="D-lactate dehydrogenase mitochondrial"/>
    <property type="match status" value="1"/>
</dbReference>
<dbReference type="InterPro" id="IPR016164">
    <property type="entry name" value="FAD-linked_Oxase-like_C"/>
</dbReference>
<dbReference type="FunFam" id="3.30.465.10:FF:000016">
    <property type="entry name" value="probable D-lactate dehydrogenase, mitochondrial"/>
    <property type="match status" value="1"/>
</dbReference>
<dbReference type="Pfam" id="PF02913">
    <property type="entry name" value="FAD-oxidase_C"/>
    <property type="match status" value="1"/>
</dbReference>
<dbReference type="AlphaFoldDB" id="A0A094Q874"/>
<evidence type="ECO:0000256" key="2">
    <source>
        <dbReference type="ARBA" id="ARBA00004173"/>
    </source>
</evidence>
<keyword evidence="5" id="KW-0274">FAD</keyword>
<evidence type="ECO:0000256" key="4">
    <source>
        <dbReference type="ARBA" id="ARBA00022630"/>
    </source>
</evidence>
<dbReference type="Gene3D" id="1.10.45.10">
    <property type="entry name" value="Vanillyl-alcohol Oxidase, Chain A, domain 4"/>
    <property type="match status" value="1"/>
</dbReference>
<dbReference type="PANTHER" id="PTHR11748">
    <property type="entry name" value="D-LACTATE DEHYDROGENASE"/>
    <property type="match status" value="1"/>
</dbReference>
<evidence type="ECO:0000256" key="7">
    <source>
        <dbReference type="ARBA" id="ARBA00023002"/>
    </source>
</evidence>
<dbReference type="GO" id="GO:1903457">
    <property type="term" value="P:lactate catabolic process"/>
    <property type="evidence" value="ECO:0007669"/>
    <property type="project" value="TreeGrafter"/>
</dbReference>
<evidence type="ECO:0000256" key="9">
    <source>
        <dbReference type="ARBA" id="ARBA00038897"/>
    </source>
</evidence>
<dbReference type="InterPro" id="IPR004113">
    <property type="entry name" value="FAD-bd_oxidored_4_C"/>
</dbReference>
<dbReference type="Pfam" id="PF01565">
    <property type="entry name" value="FAD_binding_4"/>
    <property type="match status" value="1"/>
</dbReference>
<gene>
    <name evidence="11" type="ORF">GM51_8650</name>
</gene>
<dbReference type="InterPro" id="IPR036318">
    <property type="entry name" value="FAD-bd_PCMH-like_sf"/>
</dbReference>
<comment type="subcellular location">
    <subcellularLocation>
        <location evidence="2">Mitochondrion</location>
    </subcellularLocation>
</comment>
<dbReference type="GO" id="GO:0071949">
    <property type="term" value="F:FAD binding"/>
    <property type="evidence" value="ECO:0007669"/>
    <property type="project" value="InterPro"/>
</dbReference>
<keyword evidence="8" id="KW-0496">Mitochondrion</keyword>
<dbReference type="EMBL" id="JNSL01000045">
    <property type="protein sequence ID" value="KGA18339.1"/>
    <property type="molecule type" value="Genomic_DNA"/>
</dbReference>
<evidence type="ECO:0000256" key="5">
    <source>
        <dbReference type="ARBA" id="ARBA00022827"/>
    </source>
</evidence>
<feature type="domain" description="FAD-binding PCMH-type" evidence="10">
    <location>
        <begin position="42"/>
        <end position="219"/>
    </location>
</feature>
<dbReference type="SUPFAM" id="SSF56176">
    <property type="entry name" value="FAD-binding/transporter-associated domain-like"/>
    <property type="match status" value="1"/>
</dbReference>
<protein>
    <recommendedName>
        <fullName evidence="9">D-lactate dehydrogenase (cytochrome)</fullName>
        <ecNumber evidence="9">1.1.2.4</ecNumber>
    </recommendedName>
</protein>
<dbReference type="SUPFAM" id="SSF55103">
    <property type="entry name" value="FAD-linked oxidases, C-terminal domain"/>
    <property type="match status" value="1"/>
</dbReference>
<sequence length="462" mass="49333">MTWQRVDLTSAQVDHLKTLVTGSVSTNESVLDQHGRDESAFAPVRPSAVVMPRSTEEVSHVLAYCNKEKIPVVAFGAGSSLEGHVLPLFGGVSLDLTDMNKIIDIRSDDLLVRVQPGVHRMALNKKLADSGLFFSVDPGADATLGGMASTGAAGTTTVRYGSMRENVLALTAVLADGTIIRTGRETRKLSAGYDLTRLLVGSEGTLAVITELTLRVFGIPEKMAAAIVRFPTLAEGVSAATAIVRTGISIARCEFLDAQSIKNVNAHDGLTLTEAPTLFFEFHGSPQGVQEDASSVKEIVAEFGGSEFEWTTDEDARRKLWQARHNAYWASIAANPGKRAVSTDAAVPLSKLADAVMVADQVLAKYKYPYSILGHVADGNFHCGIIIDPNKPDELEEVRHITHEITMRIIEMGGTCTGEHGIGSGKIDALVAETGAAAVSVMKSIKLTLDPNNILNPGKVFN</sequence>
<dbReference type="PROSITE" id="PS51387">
    <property type="entry name" value="FAD_PCMH"/>
    <property type="match status" value="1"/>
</dbReference>
<dbReference type="Gene3D" id="3.30.465.10">
    <property type="match status" value="1"/>
</dbReference>
<evidence type="ECO:0000259" key="10">
    <source>
        <dbReference type="PROSITE" id="PS51387"/>
    </source>
</evidence>
<keyword evidence="4" id="KW-0285">Flavoprotein</keyword>
<dbReference type="InterPro" id="IPR016169">
    <property type="entry name" value="FAD-bd_PCMH_sub2"/>
</dbReference>
<dbReference type="InterPro" id="IPR016171">
    <property type="entry name" value="Vanillyl_alc_oxidase_C-sub2"/>
</dbReference>
<dbReference type="EC" id="1.1.2.4" evidence="9"/>
<comment type="similarity">
    <text evidence="3">Belongs to the FAD-binding oxidoreductase/transferase type 4 family.</text>
</comment>
<organism evidence="11">
    <name type="scientific">freshwater metagenome</name>
    <dbReference type="NCBI Taxonomy" id="449393"/>
    <lineage>
        <taxon>unclassified sequences</taxon>
        <taxon>metagenomes</taxon>
        <taxon>ecological metagenomes</taxon>
    </lineage>
</organism>
<name>A0A094Q874_9ZZZZ</name>
<dbReference type="GO" id="GO:0004458">
    <property type="term" value="F:D-lactate dehydrogenase (cytochrome) activity"/>
    <property type="evidence" value="ECO:0007669"/>
    <property type="project" value="UniProtKB-EC"/>
</dbReference>
<comment type="cofactor">
    <cofactor evidence="1">
        <name>FAD</name>
        <dbReference type="ChEBI" id="CHEBI:57692"/>
    </cofactor>
</comment>
<keyword evidence="6" id="KW-0809">Transit peptide</keyword>
<comment type="caution">
    <text evidence="11">The sequence shown here is derived from an EMBL/GenBank/DDBJ whole genome shotgun (WGS) entry which is preliminary data.</text>
</comment>
<reference evidence="11" key="1">
    <citation type="submission" date="2014-06" db="EMBL/GenBank/DDBJ databases">
        <title>Key roles for freshwater Actinobacteria revealed by deep metagenomic sequencing.</title>
        <authorList>
            <person name="Ghai R."/>
            <person name="Mizuno C.M."/>
            <person name="Picazo A."/>
            <person name="Camacho A."/>
            <person name="Rodriguez-Valera F."/>
        </authorList>
    </citation>
    <scope>NUCLEOTIDE SEQUENCE</scope>
</reference>
<keyword evidence="7" id="KW-0560">Oxidoreductase</keyword>
<dbReference type="GO" id="GO:0005739">
    <property type="term" value="C:mitochondrion"/>
    <property type="evidence" value="ECO:0007669"/>
    <property type="project" value="UniProtKB-SubCell"/>
</dbReference>
<evidence type="ECO:0000256" key="6">
    <source>
        <dbReference type="ARBA" id="ARBA00022946"/>
    </source>
</evidence>
<dbReference type="FunFam" id="3.30.70.2740:FF:000001">
    <property type="entry name" value="D-lactate dehydrogenase mitochondrial"/>
    <property type="match status" value="1"/>
</dbReference>
<evidence type="ECO:0000256" key="3">
    <source>
        <dbReference type="ARBA" id="ARBA00008000"/>
    </source>
</evidence>
<dbReference type="InterPro" id="IPR016166">
    <property type="entry name" value="FAD-bd_PCMH"/>
</dbReference>
<dbReference type="GO" id="GO:0008720">
    <property type="term" value="F:D-lactate dehydrogenase (NAD+) activity"/>
    <property type="evidence" value="ECO:0007669"/>
    <property type="project" value="TreeGrafter"/>
</dbReference>
<accession>A0A094Q874</accession>
<evidence type="ECO:0000313" key="11">
    <source>
        <dbReference type="EMBL" id="KGA18339.1"/>
    </source>
</evidence>